<dbReference type="Proteomes" id="UP000237105">
    <property type="component" value="Unassembled WGS sequence"/>
</dbReference>
<gene>
    <name evidence="2" type="ORF">PanWU01x14_183650</name>
</gene>
<dbReference type="OrthoDB" id="10467773at2759"/>
<protein>
    <submittedName>
        <fullName evidence="2">Uncharacterized protein</fullName>
    </submittedName>
</protein>
<dbReference type="EMBL" id="JXTB01000174">
    <property type="protein sequence ID" value="PON56156.1"/>
    <property type="molecule type" value="Genomic_DNA"/>
</dbReference>
<evidence type="ECO:0000256" key="1">
    <source>
        <dbReference type="SAM" id="MobiDB-lite"/>
    </source>
</evidence>
<evidence type="ECO:0000313" key="3">
    <source>
        <dbReference type="Proteomes" id="UP000237105"/>
    </source>
</evidence>
<reference evidence="3" key="1">
    <citation type="submission" date="2016-06" db="EMBL/GenBank/DDBJ databases">
        <title>Parallel loss of symbiosis genes in relatives of nitrogen-fixing non-legume Parasponia.</title>
        <authorList>
            <person name="Van Velzen R."/>
            <person name="Holmer R."/>
            <person name="Bu F."/>
            <person name="Rutten L."/>
            <person name="Van Zeijl A."/>
            <person name="Liu W."/>
            <person name="Santuari L."/>
            <person name="Cao Q."/>
            <person name="Sharma T."/>
            <person name="Shen D."/>
            <person name="Roswanjaya Y."/>
            <person name="Wardhani T."/>
            <person name="Kalhor M.S."/>
            <person name="Jansen J."/>
            <person name="Van den Hoogen J."/>
            <person name="Gungor B."/>
            <person name="Hartog M."/>
            <person name="Hontelez J."/>
            <person name="Verver J."/>
            <person name="Yang W.-C."/>
            <person name="Schijlen E."/>
            <person name="Repin R."/>
            <person name="Schilthuizen M."/>
            <person name="Schranz E."/>
            <person name="Heidstra R."/>
            <person name="Miyata K."/>
            <person name="Fedorova E."/>
            <person name="Kohlen W."/>
            <person name="Bisseling T."/>
            <person name="Smit S."/>
            <person name="Geurts R."/>
        </authorList>
    </citation>
    <scope>NUCLEOTIDE SEQUENCE [LARGE SCALE GENOMIC DNA]</scope>
    <source>
        <strain evidence="3">cv. WU1-14</strain>
    </source>
</reference>
<evidence type="ECO:0000313" key="2">
    <source>
        <dbReference type="EMBL" id="PON56156.1"/>
    </source>
</evidence>
<proteinExistence type="predicted"/>
<feature type="region of interest" description="Disordered" evidence="1">
    <location>
        <begin position="80"/>
        <end position="112"/>
    </location>
</feature>
<accession>A0A2P5C542</accession>
<feature type="region of interest" description="Disordered" evidence="1">
    <location>
        <begin position="1"/>
        <end position="25"/>
    </location>
</feature>
<organism evidence="2 3">
    <name type="scientific">Parasponia andersonii</name>
    <name type="common">Sponia andersonii</name>
    <dbReference type="NCBI Taxonomy" id="3476"/>
    <lineage>
        <taxon>Eukaryota</taxon>
        <taxon>Viridiplantae</taxon>
        <taxon>Streptophyta</taxon>
        <taxon>Embryophyta</taxon>
        <taxon>Tracheophyta</taxon>
        <taxon>Spermatophyta</taxon>
        <taxon>Magnoliopsida</taxon>
        <taxon>eudicotyledons</taxon>
        <taxon>Gunneridae</taxon>
        <taxon>Pentapetalae</taxon>
        <taxon>rosids</taxon>
        <taxon>fabids</taxon>
        <taxon>Rosales</taxon>
        <taxon>Cannabaceae</taxon>
        <taxon>Parasponia</taxon>
    </lineage>
</organism>
<sequence>MGPYSFIHLKSGRNRAPPKRSETSSSLALAMGMPESSFWPMVRDRVSEVSQSGLTHELGLVLLLTGSLESEVGSLSMEDFMERERGGSGEREVGLSRGVERSEREERESEKDMIHSKWEELEEKFLDYHHCCSLLRKTKRES</sequence>
<name>A0A2P5C542_PARAD</name>
<comment type="caution">
    <text evidence="2">The sequence shown here is derived from an EMBL/GenBank/DDBJ whole genome shotgun (WGS) entry which is preliminary data.</text>
</comment>
<keyword evidence="3" id="KW-1185">Reference proteome</keyword>
<dbReference type="AlphaFoldDB" id="A0A2P5C542"/>